<dbReference type="InterPro" id="IPR050275">
    <property type="entry name" value="PGM_Phosphatase"/>
</dbReference>
<dbReference type="Gene3D" id="3.40.50.1240">
    <property type="entry name" value="Phosphoglycerate mutase-like"/>
    <property type="match status" value="1"/>
</dbReference>
<accession>A0ABS2PD80</accession>
<reference evidence="1 2" key="1">
    <citation type="submission" date="2021-01" db="EMBL/GenBank/DDBJ databases">
        <title>Genomic Encyclopedia of Type Strains, Phase IV (KMG-IV): sequencing the most valuable type-strain genomes for metagenomic binning, comparative biology and taxonomic classification.</title>
        <authorList>
            <person name="Goeker M."/>
        </authorList>
    </citation>
    <scope>NUCLEOTIDE SEQUENCE [LARGE SCALE GENOMIC DNA]</scope>
    <source>
        <strain evidence="1 2">DSM 25540</strain>
    </source>
</reference>
<protein>
    <submittedName>
        <fullName evidence="1">2,3-bisphosphoglycerate-dependent phosphoglycerate mutase</fullName>
        <ecNumber evidence="1">5.4.2.11</ecNumber>
    </submittedName>
</protein>
<comment type="caution">
    <text evidence="1">The sequence shown here is derived from an EMBL/GenBank/DDBJ whole genome shotgun (WGS) entry which is preliminary data.</text>
</comment>
<evidence type="ECO:0000313" key="2">
    <source>
        <dbReference type="Proteomes" id="UP000741863"/>
    </source>
</evidence>
<sequence>MSTSCYFIRHAHATYSDDERNRPLSSVGRIQSEAIAKQFESIRVDQIVSSPYHRAIQTIEPLAKQKGLSVQLEDAFRERESGLGFEQNFKEKIKALWESPDLYYGSGESNVQAQRRGQAATKQLIEAYENKSVVIATHGNILALILSAYDPTFTFESWRTMPMPAVYNVIVSKNQVEIKAIDLS</sequence>
<keyword evidence="2" id="KW-1185">Reference proteome</keyword>
<dbReference type="Proteomes" id="UP000741863">
    <property type="component" value="Unassembled WGS sequence"/>
</dbReference>
<proteinExistence type="predicted"/>
<dbReference type="SUPFAM" id="SSF53254">
    <property type="entry name" value="Phosphoglycerate mutase-like"/>
    <property type="match status" value="1"/>
</dbReference>
<gene>
    <name evidence="1" type="ORF">JOD17_002390</name>
</gene>
<dbReference type="SMART" id="SM00855">
    <property type="entry name" value="PGAM"/>
    <property type="match status" value="1"/>
</dbReference>
<dbReference type="CDD" id="cd07067">
    <property type="entry name" value="HP_PGM_like"/>
    <property type="match status" value="1"/>
</dbReference>
<dbReference type="PANTHER" id="PTHR48100:SF59">
    <property type="entry name" value="ADENOSYLCOBALAMIN_ALPHA-RIBAZOLE PHOSPHATASE"/>
    <property type="match status" value="1"/>
</dbReference>
<dbReference type="EC" id="5.4.2.11" evidence="1"/>
<evidence type="ECO:0000313" key="1">
    <source>
        <dbReference type="EMBL" id="MBM7633296.1"/>
    </source>
</evidence>
<organism evidence="1 2">
    <name type="scientific">Geomicrobium sediminis</name>
    <dbReference type="NCBI Taxonomy" id="1347788"/>
    <lineage>
        <taxon>Bacteria</taxon>
        <taxon>Bacillati</taxon>
        <taxon>Bacillota</taxon>
        <taxon>Bacilli</taxon>
        <taxon>Bacillales</taxon>
        <taxon>Geomicrobium</taxon>
    </lineage>
</organism>
<dbReference type="EMBL" id="JAFBEC010000006">
    <property type="protein sequence ID" value="MBM7633296.1"/>
    <property type="molecule type" value="Genomic_DNA"/>
</dbReference>
<dbReference type="Pfam" id="PF00300">
    <property type="entry name" value="His_Phos_1"/>
    <property type="match status" value="1"/>
</dbReference>
<dbReference type="RefSeq" id="WP_204697902.1">
    <property type="nucleotide sequence ID" value="NZ_JAFBEC010000006.1"/>
</dbReference>
<name>A0ABS2PD80_9BACL</name>
<keyword evidence="1" id="KW-0413">Isomerase</keyword>
<dbReference type="GO" id="GO:0004619">
    <property type="term" value="F:phosphoglycerate mutase activity"/>
    <property type="evidence" value="ECO:0007669"/>
    <property type="project" value="UniProtKB-EC"/>
</dbReference>
<dbReference type="PANTHER" id="PTHR48100">
    <property type="entry name" value="BROAD-SPECIFICITY PHOSPHATASE YOR283W-RELATED"/>
    <property type="match status" value="1"/>
</dbReference>
<dbReference type="InterPro" id="IPR013078">
    <property type="entry name" value="His_Pase_superF_clade-1"/>
</dbReference>
<dbReference type="InterPro" id="IPR029033">
    <property type="entry name" value="His_PPase_superfam"/>
</dbReference>